<dbReference type="InterPro" id="IPR038071">
    <property type="entry name" value="UROD/MetE-like_sf"/>
</dbReference>
<organism evidence="1">
    <name type="scientific">Jonesiaceae bacterium BS-20</name>
    <dbReference type="NCBI Taxonomy" id="3120821"/>
    <lineage>
        <taxon>Bacteria</taxon>
        <taxon>Bacillati</taxon>
        <taxon>Actinomycetota</taxon>
        <taxon>Actinomycetes</taxon>
        <taxon>Micrococcales</taxon>
        <taxon>Jonesiaceae</taxon>
    </lineage>
</organism>
<evidence type="ECO:0000313" key="1">
    <source>
        <dbReference type="EMBL" id="XBH22113.1"/>
    </source>
</evidence>
<dbReference type="SUPFAM" id="SSF51726">
    <property type="entry name" value="UROD/MetE-like"/>
    <property type="match status" value="1"/>
</dbReference>
<evidence type="ECO:0008006" key="2">
    <source>
        <dbReference type="Google" id="ProtNLM"/>
    </source>
</evidence>
<reference evidence="1" key="1">
    <citation type="submission" date="2024-02" db="EMBL/GenBank/DDBJ databases">
        <title>Tomenella chthoni gen. nov. sp. nov., a member of the family Jonesiaceae isolated from bat guano.</title>
        <authorList>
            <person name="Miller S.L."/>
            <person name="King J."/>
            <person name="Sankaranarayanan K."/>
            <person name="Lawson P.A."/>
        </authorList>
    </citation>
    <scope>NUCLEOTIDE SEQUENCE</scope>
    <source>
        <strain evidence="1">BS-20</strain>
    </source>
</reference>
<protein>
    <recommendedName>
        <fullName evidence="2">Methionine synthase</fullName>
    </recommendedName>
</protein>
<accession>A0AAU7DY23</accession>
<gene>
    <name evidence="1" type="ORF">V5R04_02465</name>
</gene>
<sequence length="345" mass="36246">MTGVAGQAIWPGHNPLAAQLQALDGLGDPPFGVTAYPSFVQLPGRGPGADLLGRTLALLEGMPTELGLHGWKMAQHRGIDLEREQTFLAQDLEAISIAGAGYSGELTLGLIGPWTLAATLYLNTGDRILTDPGAVRELSQALSDAAQTHIAQVHERVPGATLTVQFDETLIGQVAAGVIPTFSGYSRIRSVTGITLVERLKPVIAASKAAGAQTVVHVGQAFSGIAPVVHAKADSFGMDFVPGASWNEPGWELIARALEKDMGLWANLPAPVFSRCSGPDLKQLIDLVMVGWSRIGIADKDLNKLIVAQSKAGARQAFQGGEDAISGSTETLMKVAEHLAERAAQ</sequence>
<dbReference type="AlphaFoldDB" id="A0AAU7DY23"/>
<proteinExistence type="predicted"/>
<dbReference type="EMBL" id="CP146203">
    <property type="protein sequence ID" value="XBH22113.1"/>
    <property type="molecule type" value="Genomic_DNA"/>
</dbReference>
<name>A0AAU7DY23_9MICO</name>